<dbReference type="EMBL" id="VIIS01002158">
    <property type="protein sequence ID" value="KAF0287917.1"/>
    <property type="molecule type" value="Genomic_DNA"/>
</dbReference>
<reference evidence="4 5" key="1">
    <citation type="submission" date="2019-07" db="EMBL/GenBank/DDBJ databases">
        <title>Draft genome assembly of a fouling barnacle, Amphibalanus amphitrite (Darwin, 1854): The first reference genome for Thecostraca.</title>
        <authorList>
            <person name="Kim W."/>
        </authorList>
    </citation>
    <scope>NUCLEOTIDE SEQUENCE [LARGE SCALE GENOMIC DNA]</scope>
    <source>
        <strain evidence="4">SNU_AA5</strain>
        <tissue evidence="4">Soma without cirri and trophi</tissue>
    </source>
</reference>
<keyword evidence="2" id="KW-0472">Membrane</keyword>
<proteinExistence type="predicted"/>
<feature type="signal peptide" evidence="3">
    <location>
        <begin position="1"/>
        <end position="22"/>
    </location>
</feature>
<protein>
    <submittedName>
        <fullName evidence="4">Uncharacterized protein</fullName>
    </submittedName>
</protein>
<accession>A0A6A4UVZ7</accession>
<feature type="region of interest" description="Disordered" evidence="1">
    <location>
        <begin position="379"/>
        <end position="409"/>
    </location>
</feature>
<evidence type="ECO:0000256" key="3">
    <source>
        <dbReference type="SAM" id="SignalP"/>
    </source>
</evidence>
<gene>
    <name evidence="4" type="ORF">FJT64_013683</name>
</gene>
<dbReference type="Proteomes" id="UP000440578">
    <property type="component" value="Unassembled WGS sequence"/>
</dbReference>
<sequence>MATLWIVVVFVIVCMKAVTVSAAAETAGEENTGTQSVSLTCQQCTCGQQESVFSFHCELTGTEDVVLNSSGPLDFSSRTLYMRVEGARSLHMGEDFLSALRRYYSVAVDLWGIGNVTFAAEFRPKNRFLFMGVGIVNCTVPELPRGVLSHSNAVGLRVSGSQLGVIRRGAFAQVNKVRYIELSSSQVTTVEGPQMGRLELSHRRHVHHGSSGLRVHGCRLGAVQEGALSVDTQMEDEFVEISDTVISELGPGGLSATGVGSATINHTVFGYLSTGALDLSTRGGISLLHSRVLAAAPAPLWRVRGGNGTQLKNITFEQPPSAAMVVLDQPTGAERLSQLRFPCPDGAPLGAGWTAAAVAGRQTVPEGLRRYLQLAEEAAECHPEPGKDEKGPQSAAAAQPPPEAAGGTGMFTNAGQVGLEILILTLAAAVVTAIVKVVLIVRERRLSGRMDVSDAQILVEASDAPGP</sequence>
<dbReference type="OrthoDB" id="6374403at2759"/>
<keyword evidence="5" id="KW-1185">Reference proteome</keyword>
<feature type="chain" id="PRO_5025548919" evidence="3">
    <location>
        <begin position="23"/>
        <end position="467"/>
    </location>
</feature>
<dbReference type="AlphaFoldDB" id="A0A6A4UVZ7"/>
<evidence type="ECO:0000256" key="1">
    <source>
        <dbReference type="SAM" id="MobiDB-lite"/>
    </source>
</evidence>
<organism evidence="4 5">
    <name type="scientific">Amphibalanus amphitrite</name>
    <name type="common">Striped barnacle</name>
    <name type="synonym">Balanus amphitrite</name>
    <dbReference type="NCBI Taxonomy" id="1232801"/>
    <lineage>
        <taxon>Eukaryota</taxon>
        <taxon>Metazoa</taxon>
        <taxon>Ecdysozoa</taxon>
        <taxon>Arthropoda</taxon>
        <taxon>Crustacea</taxon>
        <taxon>Multicrustacea</taxon>
        <taxon>Cirripedia</taxon>
        <taxon>Thoracica</taxon>
        <taxon>Thoracicalcarea</taxon>
        <taxon>Balanomorpha</taxon>
        <taxon>Balanoidea</taxon>
        <taxon>Balanidae</taxon>
        <taxon>Amphibalaninae</taxon>
        <taxon>Amphibalanus</taxon>
    </lineage>
</organism>
<keyword evidence="2" id="KW-1133">Transmembrane helix</keyword>
<evidence type="ECO:0000313" key="5">
    <source>
        <dbReference type="Proteomes" id="UP000440578"/>
    </source>
</evidence>
<evidence type="ECO:0000256" key="2">
    <source>
        <dbReference type="SAM" id="Phobius"/>
    </source>
</evidence>
<comment type="caution">
    <text evidence="4">The sequence shown here is derived from an EMBL/GenBank/DDBJ whole genome shotgun (WGS) entry which is preliminary data.</text>
</comment>
<keyword evidence="3" id="KW-0732">Signal</keyword>
<feature type="transmembrane region" description="Helical" evidence="2">
    <location>
        <begin position="421"/>
        <end position="441"/>
    </location>
</feature>
<evidence type="ECO:0000313" key="4">
    <source>
        <dbReference type="EMBL" id="KAF0287917.1"/>
    </source>
</evidence>
<feature type="compositionally biased region" description="Basic and acidic residues" evidence="1">
    <location>
        <begin position="379"/>
        <end position="391"/>
    </location>
</feature>
<name>A0A6A4UVZ7_AMPAM</name>
<keyword evidence="2" id="KW-0812">Transmembrane</keyword>